<keyword evidence="6" id="KW-0067">ATP-binding</keyword>
<dbReference type="InterPro" id="IPR036113">
    <property type="entry name" value="Asp/Glu-ADT_sf_sub_c"/>
</dbReference>
<dbReference type="GO" id="GO:0070681">
    <property type="term" value="P:glutaminyl-tRNAGln biosynthesis via transamidation"/>
    <property type="evidence" value="ECO:0007669"/>
    <property type="project" value="TreeGrafter"/>
</dbReference>
<dbReference type="InterPro" id="IPR003837">
    <property type="entry name" value="GatC"/>
</dbReference>
<sequence>MTITIRDVERVASLARIELSDTEKEKYAQQLDAILKFVDQLNRLDTNGVDPTTHVIPLANVMREDEVRPSWPLEDVFRNAPDEEDGQFKVPSVLD</sequence>
<dbReference type="EC" id="6.3.5.-" evidence="6"/>
<dbReference type="Proteomes" id="UP000243688">
    <property type="component" value="Unassembled WGS sequence"/>
</dbReference>
<dbReference type="EMBL" id="MOXJ01000002">
    <property type="protein sequence ID" value="PDO11502.1"/>
    <property type="molecule type" value="Genomic_DNA"/>
</dbReference>
<dbReference type="Pfam" id="PF02686">
    <property type="entry name" value="GatC"/>
    <property type="match status" value="1"/>
</dbReference>
<accession>A0A2A6E3L2</accession>
<name>A0A2A6E3L2_9BACL</name>
<comment type="similarity">
    <text evidence="1 6">Belongs to the GatC family.</text>
</comment>
<evidence type="ECO:0000256" key="2">
    <source>
        <dbReference type="ARBA" id="ARBA00011123"/>
    </source>
</evidence>
<comment type="catalytic activity">
    <reaction evidence="4 6">
        <text>L-aspartyl-tRNA(Asn) + L-glutamine + ATP + H2O = L-asparaginyl-tRNA(Asn) + L-glutamate + ADP + phosphate + 2 H(+)</text>
        <dbReference type="Rhea" id="RHEA:14513"/>
        <dbReference type="Rhea" id="RHEA-COMP:9674"/>
        <dbReference type="Rhea" id="RHEA-COMP:9677"/>
        <dbReference type="ChEBI" id="CHEBI:15377"/>
        <dbReference type="ChEBI" id="CHEBI:15378"/>
        <dbReference type="ChEBI" id="CHEBI:29985"/>
        <dbReference type="ChEBI" id="CHEBI:30616"/>
        <dbReference type="ChEBI" id="CHEBI:43474"/>
        <dbReference type="ChEBI" id="CHEBI:58359"/>
        <dbReference type="ChEBI" id="CHEBI:78515"/>
        <dbReference type="ChEBI" id="CHEBI:78516"/>
        <dbReference type="ChEBI" id="CHEBI:456216"/>
    </reaction>
</comment>
<dbReference type="GO" id="GO:0050567">
    <property type="term" value="F:glutaminyl-tRNA synthase (glutamine-hydrolyzing) activity"/>
    <property type="evidence" value="ECO:0007669"/>
    <property type="project" value="UniProtKB-UniRule"/>
</dbReference>
<comment type="function">
    <text evidence="3 6">Allows the formation of correctly charged Asn-tRNA(Asn) or Gln-tRNA(Gln) through the transamidation of misacylated Asp-tRNA(Asn) or Glu-tRNA(Gln) in organisms which lack either or both of asparaginyl-tRNA or glutaminyl-tRNA synthetases. The reaction takes place in the presence of glutamine and ATP through an activated phospho-Asp-tRNA(Asn) or phospho-Glu-tRNA(Gln).</text>
</comment>
<organism evidence="7 8">
    <name type="scientific">Candidatus Reconcilbacillus cellulovorans</name>
    <dbReference type="NCBI Taxonomy" id="1906605"/>
    <lineage>
        <taxon>Bacteria</taxon>
        <taxon>Bacillati</taxon>
        <taxon>Bacillota</taxon>
        <taxon>Bacilli</taxon>
        <taxon>Bacillales</taxon>
        <taxon>Paenibacillaceae</taxon>
        <taxon>Candidatus Reconcilbacillus</taxon>
    </lineage>
</organism>
<dbReference type="AlphaFoldDB" id="A0A2A6E3L2"/>
<evidence type="ECO:0000313" key="7">
    <source>
        <dbReference type="EMBL" id="PDO11502.1"/>
    </source>
</evidence>
<dbReference type="SUPFAM" id="SSF141000">
    <property type="entry name" value="Glu-tRNAGln amidotransferase C subunit"/>
    <property type="match status" value="1"/>
</dbReference>
<comment type="catalytic activity">
    <reaction evidence="5 6">
        <text>L-glutamyl-tRNA(Gln) + L-glutamine + ATP + H2O = L-glutaminyl-tRNA(Gln) + L-glutamate + ADP + phosphate + H(+)</text>
        <dbReference type="Rhea" id="RHEA:17521"/>
        <dbReference type="Rhea" id="RHEA-COMP:9681"/>
        <dbReference type="Rhea" id="RHEA-COMP:9684"/>
        <dbReference type="ChEBI" id="CHEBI:15377"/>
        <dbReference type="ChEBI" id="CHEBI:15378"/>
        <dbReference type="ChEBI" id="CHEBI:29985"/>
        <dbReference type="ChEBI" id="CHEBI:30616"/>
        <dbReference type="ChEBI" id="CHEBI:43474"/>
        <dbReference type="ChEBI" id="CHEBI:58359"/>
        <dbReference type="ChEBI" id="CHEBI:78520"/>
        <dbReference type="ChEBI" id="CHEBI:78521"/>
        <dbReference type="ChEBI" id="CHEBI:456216"/>
    </reaction>
</comment>
<keyword evidence="6" id="KW-0547">Nucleotide-binding</keyword>
<protein>
    <recommendedName>
        <fullName evidence="6">Aspartyl/glutamyl-tRNA(Asn/Gln) amidotransferase subunit C</fullName>
        <shortName evidence="6">Asp/Glu-ADT subunit C</shortName>
        <ecNumber evidence="6">6.3.5.-</ecNumber>
    </recommendedName>
</protein>
<evidence type="ECO:0000256" key="5">
    <source>
        <dbReference type="ARBA" id="ARBA00047913"/>
    </source>
</evidence>
<dbReference type="GO" id="GO:0006412">
    <property type="term" value="P:translation"/>
    <property type="evidence" value="ECO:0007669"/>
    <property type="project" value="UniProtKB-UniRule"/>
</dbReference>
<dbReference type="PANTHER" id="PTHR15004:SF0">
    <property type="entry name" value="GLUTAMYL-TRNA(GLN) AMIDOTRANSFERASE SUBUNIT C, MITOCHONDRIAL"/>
    <property type="match status" value="1"/>
</dbReference>
<keyword evidence="7" id="KW-0808">Transferase</keyword>
<reference evidence="7 8" key="1">
    <citation type="submission" date="2016-12" db="EMBL/GenBank/DDBJ databases">
        <title>Candidatus Reconcilibacillus cellulovorans genome.</title>
        <authorList>
            <person name="Kolinko S."/>
            <person name="Wu Y.-W."/>
            <person name="Tachea F."/>
            <person name="Denzel E."/>
            <person name="Hiras J."/>
            <person name="Baecker N."/>
            <person name="Chan L.J."/>
            <person name="Eichorst S.A."/>
            <person name="Frey D."/>
            <person name="Adams P.D."/>
            <person name="Pray T."/>
            <person name="Tanjore D."/>
            <person name="Petzold C.J."/>
            <person name="Gladden J.M."/>
            <person name="Simmons B.A."/>
            <person name="Singer S.W."/>
        </authorList>
    </citation>
    <scope>NUCLEOTIDE SEQUENCE [LARGE SCALE GENOMIC DNA]</scope>
    <source>
        <strain evidence="7">JTherm</strain>
    </source>
</reference>
<evidence type="ECO:0000256" key="1">
    <source>
        <dbReference type="ARBA" id="ARBA00010757"/>
    </source>
</evidence>
<keyword evidence="6" id="KW-0436">Ligase</keyword>
<evidence type="ECO:0000256" key="3">
    <source>
        <dbReference type="ARBA" id="ARBA00024799"/>
    </source>
</evidence>
<dbReference type="PANTHER" id="PTHR15004">
    <property type="entry name" value="GLUTAMYL-TRNA(GLN) AMIDOTRANSFERASE SUBUNIT C, MITOCHONDRIAL"/>
    <property type="match status" value="1"/>
</dbReference>
<dbReference type="GO" id="GO:0006450">
    <property type="term" value="P:regulation of translational fidelity"/>
    <property type="evidence" value="ECO:0007669"/>
    <property type="project" value="InterPro"/>
</dbReference>
<dbReference type="GO" id="GO:0050566">
    <property type="term" value="F:asparaginyl-tRNA synthase (glutamine-hydrolyzing) activity"/>
    <property type="evidence" value="ECO:0007669"/>
    <property type="project" value="RHEA"/>
</dbReference>
<comment type="subunit">
    <text evidence="2 6">Heterotrimer of A, B and C subunits.</text>
</comment>
<evidence type="ECO:0000256" key="4">
    <source>
        <dbReference type="ARBA" id="ARBA00047380"/>
    </source>
</evidence>
<dbReference type="GO" id="GO:0005524">
    <property type="term" value="F:ATP binding"/>
    <property type="evidence" value="ECO:0007669"/>
    <property type="project" value="UniProtKB-KW"/>
</dbReference>
<comment type="caution">
    <text evidence="7">The sequence shown here is derived from an EMBL/GenBank/DDBJ whole genome shotgun (WGS) entry which is preliminary data.</text>
</comment>
<dbReference type="NCBIfam" id="TIGR00135">
    <property type="entry name" value="gatC"/>
    <property type="match status" value="1"/>
</dbReference>
<keyword evidence="6" id="KW-0648">Protein biosynthesis</keyword>
<dbReference type="Gene3D" id="1.10.20.60">
    <property type="entry name" value="Glu-tRNAGln amidotransferase C subunit, N-terminal domain"/>
    <property type="match status" value="1"/>
</dbReference>
<dbReference type="GO" id="GO:0016740">
    <property type="term" value="F:transferase activity"/>
    <property type="evidence" value="ECO:0007669"/>
    <property type="project" value="UniProtKB-KW"/>
</dbReference>
<dbReference type="HAMAP" id="MF_00122">
    <property type="entry name" value="GatC"/>
    <property type="match status" value="1"/>
</dbReference>
<evidence type="ECO:0000256" key="6">
    <source>
        <dbReference type="HAMAP-Rule" id="MF_00122"/>
    </source>
</evidence>
<evidence type="ECO:0000313" key="8">
    <source>
        <dbReference type="Proteomes" id="UP000243688"/>
    </source>
</evidence>
<proteinExistence type="inferred from homology"/>
<gene>
    <name evidence="6" type="primary">gatC</name>
    <name evidence="7" type="ORF">BLM47_01890</name>
</gene>